<keyword evidence="2" id="KW-0472">Membrane</keyword>
<gene>
    <name evidence="3" type="ORF">GCM10010201_02180</name>
</gene>
<dbReference type="Proteomes" id="UP001499978">
    <property type="component" value="Unassembled WGS sequence"/>
</dbReference>
<feature type="transmembrane region" description="Helical" evidence="2">
    <location>
        <begin position="59"/>
        <end position="80"/>
    </location>
</feature>
<keyword evidence="4" id="KW-1185">Reference proteome</keyword>
<name>A0ABP6A6Z9_9ACTN</name>
<comment type="caution">
    <text evidence="3">The sequence shown here is derived from an EMBL/GenBank/DDBJ whole genome shotgun (WGS) entry which is preliminary data.</text>
</comment>
<evidence type="ECO:0000256" key="1">
    <source>
        <dbReference type="SAM" id="MobiDB-lite"/>
    </source>
</evidence>
<evidence type="ECO:0000313" key="4">
    <source>
        <dbReference type="Proteomes" id="UP001499978"/>
    </source>
</evidence>
<keyword evidence="2" id="KW-1133">Transmembrane helix</keyword>
<sequence>MSKFKSSRSFGRKSGAISVIEAKVHSSSARRAKLAAILTAVAVTAMYAVIFASRWPHPIAALLVGLFFGCLAAVPVYALVRIWPVIVRIWWWLPELVIACVFGWLWTVLVDNTPTPVAAVVVTALGLVCGFVPPVRRLIVAVYKCFEVRHRLRVCFTAFIVANRTGSLPLILAAKPTPVGERVWVHLRPGLSLTDLQGRLDKITAACWAKAVTVEAASSNAALVVFEIKRREALTALVPSPLPDMVAVPDTPEGIEALPPAPAGDNTGSLNLADIPTQPTTPTSPAGGQVKPKAPRTGNTGSDPVPGPGGDDVSDWI</sequence>
<feature type="transmembrane region" description="Helical" evidence="2">
    <location>
        <begin position="115"/>
        <end position="135"/>
    </location>
</feature>
<feature type="transmembrane region" description="Helical" evidence="2">
    <location>
        <begin position="34"/>
        <end position="53"/>
    </location>
</feature>
<keyword evidence="2" id="KW-0812">Transmembrane</keyword>
<feature type="compositionally biased region" description="Polar residues" evidence="1">
    <location>
        <begin position="277"/>
        <end position="286"/>
    </location>
</feature>
<reference evidence="4" key="1">
    <citation type="journal article" date="2019" name="Int. J. Syst. Evol. Microbiol.">
        <title>The Global Catalogue of Microorganisms (GCM) 10K type strain sequencing project: providing services to taxonomists for standard genome sequencing and annotation.</title>
        <authorList>
            <consortium name="The Broad Institute Genomics Platform"/>
            <consortium name="The Broad Institute Genome Sequencing Center for Infectious Disease"/>
            <person name="Wu L."/>
            <person name="Ma J."/>
        </authorList>
    </citation>
    <scope>NUCLEOTIDE SEQUENCE [LARGE SCALE GENOMIC DNA]</scope>
    <source>
        <strain evidence="4">JCM 3367</strain>
    </source>
</reference>
<evidence type="ECO:0000256" key="2">
    <source>
        <dbReference type="SAM" id="Phobius"/>
    </source>
</evidence>
<proteinExistence type="predicted"/>
<accession>A0ABP6A6Z9</accession>
<feature type="region of interest" description="Disordered" evidence="1">
    <location>
        <begin position="249"/>
        <end position="317"/>
    </location>
</feature>
<protein>
    <submittedName>
        <fullName evidence="3">Uncharacterized protein</fullName>
    </submittedName>
</protein>
<dbReference type="RefSeq" id="WP_344166838.1">
    <property type="nucleotide sequence ID" value="NZ_BAAARY010000001.1"/>
</dbReference>
<dbReference type="EMBL" id="BAAARY010000001">
    <property type="protein sequence ID" value="GAA2510936.1"/>
    <property type="molecule type" value="Genomic_DNA"/>
</dbReference>
<organism evidence="3 4">
    <name type="scientific">Pilimelia columellifera subsp. columellifera</name>
    <dbReference type="NCBI Taxonomy" id="706583"/>
    <lineage>
        <taxon>Bacteria</taxon>
        <taxon>Bacillati</taxon>
        <taxon>Actinomycetota</taxon>
        <taxon>Actinomycetes</taxon>
        <taxon>Micromonosporales</taxon>
        <taxon>Micromonosporaceae</taxon>
        <taxon>Pilimelia</taxon>
    </lineage>
</organism>
<evidence type="ECO:0000313" key="3">
    <source>
        <dbReference type="EMBL" id="GAA2510936.1"/>
    </source>
</evidence>
<feature type="transmembrane region" description="Helical" evidence="2">
    <location>
        <begin position="89"/>
        <end position="109"/>
    </location>
</feature>